<dbReference type="SFLD" id="SFLDG00179">
    <property type="entry name" value="mandelate_racemase"/>
    <property type="match status" value="1"/>
</dbReference>
<reference evidence="3 4" key="1">
    <citation type="submission" date="2019-03" db="EMBL/GenBank/DDBJ databases">
        <title>Genomic Encyclopedia of Type Strains, Phase IV (KMG-V): Genome sequencing to study the core and pangenomes of soil and plant-associated prokaryotes.</title>
        <authorList>
            <person name="Whitman W."/>
        </authorList>
    </citation>
    <scope>NUCLEOTIDE SEQUENCE [LARGE SCALE GENOMIC DNA]</scope>
    <source>
        <strain evidence="3 4">FB403</strain>
    </source>
</reference>
<protein>
    <submittedName>
        <fullName evidence="3">Galactonate dehydratase</fullName>
    </submittedName>
</protein>
<dbReference type="InterPro" id="IPR029065">
    <property type="entry name" value="Enolase_C-like"/>
</dbReference>
<dbReference type="SFLD" id="SFLDS00001">
    <property type="entry name" value="Enolase"/>
    <property type="match status" value="1"/>
</dbReference>
<dbReference type="GO" id="GO:0016829">
    <property type="term" value="F:lyase activity"/>
    <property type="evidence" value="ECO:0007669"/>
    <property type="project" value="UniProtKB-KW"/>
</dbReference>
<sequence>MGTKEPMDSVQPSTGPAIIISDVIAHPLSQTLPKPTVTSWGTYHKVSMVLVELRTDAGIVGVGEVLARFSPKAYAELIETSLKPRLIGQDARNIGALWQSMRRSLSGRAGGMLIEAIAGVDIALWDIMGKAAGMPIAKLLGGIGRETIEVYAAAVNWVDDAEADRELERYIGERFPRIKVKMANPVREACRRIERLRKRAGDDIELCVDANWAYDLDQAIEVGRALSTNGYFWFEEPLAPENEQGYEELRKRCDVPLAAGESNFTADQAQRLVANRTLSILQPDVARAGGISETRRMADYAALHDVGYAPHIGMSGIICETASTHLAAALPNFRVMECECDLSPFKRDLADLAPGCLRQKNGRLDVPTRPGLGIEIDWDAVKRLRVQ</sequence>
<dbReference type="Gene3D" id="3.30.390.10">
    <property type="entry name" value="Enolase-like, N-terminal domain"/>
    <property type="match status" value="1"/>
</dbReference>
<dbReference type="CDD" id="cd03316">
    <property type="entry name" value="MR_like"/>
    <property type="match status" value="1"/>
</dbReference>
<dbReference type="InterPro" id="IPR029017">
    <property type="entry name" value="Enolase-like_N"/>
</dbReference>
<dbReference type="Gene3D" id="3.20.20.120">
    <property type="entry name" value="Enolase-like C-terminal domain"/>
    <property type="match status" value="1"/>
</dbReference>
<evidence type="ECO:0000256" key="1">
    <source>
        <dbReference type="ARBA" id="ARBA00023239"/>
    </source>
</evidence>
<proteinExistence type="predicted"/>
<name>A0AAX2QEB4_9HYPH</name>
<dbReference type="AlphaFoldDB" id="A0AAX2QEB4"/>
<dbReference type="InterPro" id="IPR018110">
    <property type="entry name" value="Mandel_Rmase/mucon_lact_enz_CS"/>
</dbReference>
<dbReference type="PANTHER" id="PTHR48080:SF2">
    <property type="entry name" value="D-GALACTONATE DEHYDRATASE"/>
    <property type="match status" value="1"/>
</dbReference>
<feature type="domain" description="Mandelate racemase/muconate lactonizing enzyme C-terminal" evidence="2">
    <location>
        <begin position="160"/>
        <end position="256"/>
    </location>
</feature>
<keyword evidence="1" id="KW-0456">Lyase</keyword>
<dbReference type="Proteomes" id="UP000295021">
    <property type="component" value="Unassembled WGS sequence"/>
</dbReference>
<accession>A0AAX2QEB4</accession>
<dbReference type="InterPro" id="IPR036849">
    <property type="entry name" value="Enolase-like_C_sf"/>
</dbReference>
<dbReference type="SUPFAM" id="SSF54826">
    <property type="entry name" value="Enolase N-terminal domain-like"/>
    <property type="match status" value="1"/>
</dbReference>
<dbReference type="SUPFAM" id="SSF51604">
    <property type="entry name" value="Enolase C-terminal domain-like"/>
    <property type="match status" value="1"/>
</dbReference>
<dbReference type="InterPro" id="IPR013341">
    <property type="entry name" value="Mandelate_racemase_N_dom"/>
</dbReference>
<dbReference type="GO" id="GO:0009063">
    <property type="term" value="P:amino acid catabolic process"/>
    <property type="evidence" value="ECO:0007669"/>
    <property type="project" value="InterPro"/>
</dbReference>
<dbReference type="EMBL" id="SMBI01000015">
    <property type="protein sequence ID" value="TCU17786.1"/>
    <property type="molecule type" value="Genomic_DNA"/>
</dbReference>
<dbReference type="Pfam" id="PF02746">
    <property type="entry name" value="MR_MLE_N"/>
    <property type="match status" value="1"/>
</dbReference>
<gene>
    <name evidence="3" type="ORF">EV131_115147</name>
</gene>
<dbReference type="InterPro" id="IPR034593">
    <property type="entry name" value="DgoD-like"/>
</dbReference>
<evidence type="ECO:0000259" key="2">
    <source>
        <dbReference type="SMART" id="SM00922"/>
    </source>
</evidence>
<dbReference type="SMART" id="SM00922">
    <property type="entry name" value="MR_MLE"/>
    <property type="match status" value="1"/>
</dbReference>
<evidence type="ECO:0000313" key="3">
    <source>
        <dbReference type="EMBL" id="TCU17786.1"/>
    </source>
</evidence>
<dbReference type="Pfam" id="PF13378">
    <property type="entry name" value="MR_MLE_C"/>
    <property type="match status" value="1"/>
</dbReference>
<evidence type="ECO:0000313" key="4">
    <source>
        <dbReference type="Proteomes" id="UP000295021"/>
    </source>
</evidence>
<dbReference type="GO" id="GO:0000287">
    <property type="term" value="F:magnesium ion binding"/>
    <property type="evidence" value="ECO:0007669"/>
    <property type="project" value="UniProtKB-ARBA"/>
</dbReference>
<dbReference type="PROSITE" id="PS00908">
    <property type="entry name" value="MR_MLE_1"/>
    <property type="match status" value="1"/>
</dbReference>
<comment type="caution">
    <text evidence="3">The sequence shown here is derived from an EMBL/GenBank/DDBJ whole genome shotgun (WGS) entry which is preliminary data.</text>
</comment>
<dbReference type="PANTHER" id="PTHR48080">
    <property type="entry name" value="D-GALACTONATE DEHYDRATASE-RELATED"/>
    <property type="match status" value="1"/>
</dbReference>
<dbReference type="InterPro" id="IPR013342">
    <property type="entry name" value="Mandelate_racemase_C"/>
</dbReference>
<organism evidence="3 4">
    <name type="scientific">Rhizobium laguerreae</name>
    <dbReference type="NCBI Taxonomy" id="1076926"/>
    <lineage>
        <taxon>Bacteria</taxon>
        <taxon>Pseudomonadati</taxon>
        <taxon>Pseudomonadota</taxon>
        <taxon>Alphaproteobacteria</taxon>
        <taxon>Hyphomicrobiales</taxon>
        <taxon>Rhizobiaceae</taxon>
        <taxon>Rhizobium/Agrobacterium group</taxon>
        <taxon>Rhizobium</taxon>
    </lineage>
</organism>